<feature type="region of interest" description="Disordered" evidence="12">
    <location>
        <begin position="400"/>
        <end position="453"/>
    </location>
</feature>
<dbReference type="InterPro" id="IPR000719">
    <property type="entry name" value="Prot_kinase_dom"/>
</dbReference>
<evidence type="ECO:0000256" key="11">
    <source>
        <dbReference type="RuleBase" id="RU000304"/>
    </source>
</evidence>
<feature type="binding site" evidence="10">
    <location>
        <position position="101"/>
    </location>
    <ligand>
        <name>ATP</name>
        <dbReference type="ChEBI" id="CHEBI:30616"/>
    </ligand>
</feature>
<comment type="similarity">
    <text evidence="5">Belongs to the protein kinase superfamily. STE Ser/Thr protein kinase family. MAP kinase kinase subfamily.</text>
</comment>
<dbReference type="InterPro" id="IPR011009">
    <property type="entry name" value="Kinase-like_dom_sf"/>
</dbReference>
<name>A0A7S2RUA2_9STRA</name>
<proteinExistence type="inferred from homology"/>
<evidence type="ECO:0000256" key="1">
    <source>
        <dbReference type="ARBA" id="ARBA00022679"/>
    </source>
</evidence>
<dbReference type="GO" id="GO:0004708">
    <property type="term" value="F:MAP kinase kinase activity"/>
    <property type="evidence" value="ECO:0007669"/>
    <property type="project" value="UniProtKB-EC"/>
</dbReference>
<feature type="region of interest" description="Disordered" evidence="12">
    <location>
        <begin position="1"/>
        <end position="20"/>
    </location>
</feature>
<dbReference type="Pfam" id="PF00069">
    <property type="entry name" value="Pkinase"/>
    <property type="match status" value="1"/>
</dbReference>
<dbReference type="InterPro" id="IPR017441">
    <property type="entry name" value="Protein_kinase_ATP_BS"/>
</dbReference>
<dbReference type="Gene3D" id="1.10.510.10">
    <property type="entry name" value="Transferase(Phosphotransferase) domain 1"/>
    <property type="match status" value="1"/>
</dbReference>
<organism evidence="14">
    <name type="scientific">Rhizochromulina marina</name>
    <dbReference type="NCBI Taxonomy" id="1034831"/>
    <lineage>
        <taxon>Eukaryota</taxon>
        <taxon>Sar</taxon>
        <taxon>Stramenopiles</taxon>
        <taxon>Ochrophyta</taxon>
        <taxon>Dictyochophyceae</taxon>
        <taxon>Rhizochromulinales</taxon>
        <taxon>Rhizochromulina</taxon>
    </lineage>
</organism>
<dbReference type="InterPro" id="IPR008271">
    <property type="entry name" value="Ser/Thr_kinase_AS"/>
</dbReference>
<evidence type="ECO:0000256" key="3">
    <source>
        <dbReference type="ARBA" id="ARBA00022777"/>
    </source>
</evidence>
<dbReference type="PROSITE" id="PS50011">
    <property type="entry name" value="PROTEIN_KINASE_DOM"/>
    <property type="match status" value="1"/>
</dbReference>
<comment type="catalytic activity">
    <reaction evidence="8">
        <text>L-threonyl-[protein] + ATP = O-phospho-L-threonyl-[protein] + ADP + H(+)</text>
        <dbReference type="Rhea" id="RHEA:46608"/>
        <dbReference type="Rhea" id="RHEA-COMP:11060"/>
        <dbReference type="Rhea" id="RHEA-COMP:11605"/>
        <dbReference type="ChEBI" id="CHEBI:15378"/>
        <dbReference type="ChEBI" id="CHEBI:30013"/>
        <dbReference type="ChEBI" id="CHEBI:30616"/>
        <dbReference type="ChEBI" id="CHEBI:61977"/>
        <dbReference type="ChEBI" id="CHEBI:456216"/>
        <dbReference type="EC" id="2.7.12.2"/>
    </reaction>
</comment>
<feature type="region of interest" description="Disordered" evidence="12">
    <location>
        <begin position="223"/>
        <end position="247"/>
    </location>
</feature>
<dbReference type="PANTHER" id="PTHR48013:SF9">
    <property type="entry name" value="DUAL SPECIFICITY MITOGEN-ACTIVATED PROTEIN KINASE KINASE 5"/>
    <property type="match status" value="1"/>
</dbReference>
<evidence type="ECO:0000256" key="7">
    <source>
        <dbReference type="ARBA" id="ARBA00049014"/>
    </source>
</evidence>
<dbReference type="PROSITE" id="PS00107">
    <property type="entry name" value="PROTEIN_KINASE_ATP"/>
    <property type="match status" value="1"/>
</dbReference>
<keyword evidence="3" id="KW-0418">Kinase</keyword>
<gene>
    <name evidence="14" type="ORF">RMAR1173_LOCUS8081</name>
</gene>
<evidence type="ECO:0000256" key="6">
    <source>
        <dbReference type="ARBA" id="ARBA00038999"/>
    </source>
</evidence>
<accession>A0A7S2RUA2</accession>
<keyword evidence="11" id="KW-0723">Serine/threonine-protein kinase</keyword>
<dbReference type="EMBL" id="HBHJ01012376">
    <property type="protein sequence ID" value="CAD9680897.1"/>
    <property type="molecule type" value="Transcribed_RNA"/>
</dbReference>
<evidence type="ECO:0000256" key="8">
    <source>
        <dbReference type="ARBA" id="ARBA00049299"/>
    </source>
</evidence>
<protein>
    <recommendedName>
        <fullName evidence="6">mitogen-activated protein kinase kinase</fullName>
        <ecNumber evidence="6">2.7.12.2</ecNumber>
    </recommendedName>
</protein>
<evidence type="ECO:0000256" key="12">
    <source>
        <dbReference type="SAM" id="MobiDB-lite"/>
    </source>
</evidence>
<dbReference type="SMART" id="SM00220">
    <property type="entry name" value="S_TKc"/>
    <property type="match status" value="1"/>
</dbReference>
<dbReference type="GO" id="GO:0005524">
    <property type="term" value="F:ATP binding"/>
    <property type="evidence" value="ECO:0007669"/>
    <property type="project" value="UniProtKB-UniRule"/>
</dbReference>
<dbReference type="PROSITE" id="PS00108">
    <property type="entry name" value="PROTEIN_KINASE_ST"/>
    <property type="match status" value="1"/>
</dbReference>
<evidence type="ECO:0000256" key="2">
    <source>
        <dbReference type="ARBA" id="ARBA00022741"/>
    </source>
</evidence>
<comment type="catalytic activity">
    <reaction evidence="7">
        <text>L-seryl-[protein] + ATP = O-phospho-L-seryl-[protein] + ADP + H(+)</text>
        <dbReference type="Rhea" id="RHEA:17989"/>
        <dbReference type="Rhea" id="RHEA-COMP:9863"/>
        <dbReference type="Rhea" id="RHEA-COMP:11604"/>
        <dbReference type="ChEBI" id="CHEBI:15378"/>
        <dbReference type="ChEBI" id="CHEBI:29999"/>
        <dbReference type="ChEBI" id="CHEBI:30616"/>
        <dbReference type="ChEBI" id="CHEBI:83421"/>
        <dbReference type="ChEBI" id="CHEBI:456216"/>
        <dbReference type="EC" id="2.7.12.2"/>
    </reaction>
</comment>
<dbReference type="AlphaFoldDB" id="A0A7S2RUA2"/>
<evidence type="ECO:0000259" key="13">
    <source>
        <dbReference type="PROSITE" id="PS50011"/>
    </source>
</evidence>
<evidence type="ECO:0000256" key="5">
    <source>
        <dbReference type="ARBA" id="ARBA00038035"/>
    </source>
</evidence>
<comment type="catalytic activity">
    <reaction evidence="9">
        <text>L-tyrosyl-[protein] + ATP = O-phospho-L-tyrosyl-[protein] + ADP + H(+)</text>
        <dbReference type="Rhea" id="RHEA:10596"/>
        <dbReference type="Rhea" id="RHEA-COMP:10136"/>
        <dbReference type="Rhea" id="RHEA-COMP:20101"/>
        <dbReference type="ChEBI" id="CHEBI:15378"/>
        <dbReference type="ChEBI" id="CHEBI:30616"/>
        <dbReference type="ChEBI" id="CHEBI:46858"/>
        <dbReference type="ChEBI" id="CHEBI:61978"/>
        <dbReference type="ChEBI" id="CHEBI:456216"/>
        <dbReference type="EC" id="2.7.12.2"/>
    </reaction>
</comment>
<dbReference type="Gene3D" id="3.30.200.20">
    <property type="entry name" value="Phosphorylase Kinase, domain 1"/>
    <property type="match status" value="1"/>
</dbReference>
<evidence type="ECO:0000256" key="9">
    <source>
        <dbReference type="ARBA" id="ARBA00051693"/>
    </source>
</evidence>
<evidence type="ECO:0000313" key="14">
    <source>
        <dbReference type="EMBL" id="CAD9680897.1"/>
    </source>
</evidence>
<dbReference type="SUPFAM" id="SSF56112">
    <property type="entry name" value="Protein kinase-like (PK-like)"/>
    <property type="match status" value="1"/>
</dbReference>
<keyword evidence="4 10" id="KW-0067">ATP-binding</keyword>
<dbReference type="GO" id="GO:0004674">
    <property type="term" value="F:protein serine/threonine kinase activity"/>
    <property type="evidence" value="ECO:0007669"/>
    <property type="project" value="UniProtKB-KW"/>
</dbReference>
<reference evidence="14" key="1">
    <citation type="submission" date="2021-01" db="EMBL/GenBank/DDBJ databases">
        <authorList>
            <person name="Corre E."/>
            <person name="Pelletier E."/>
            <person name="Niang G."/>
            <person name="Scheremetjew M."/>
            <person name="Finn R."/>
            <person name="Kale V."/>
            <person name="Holt S."/>
            <person name="Cochrane G."/>
            <person name="Meng A."/>
            <person name="Brown T."/>
            <person name="Cohen L."/>
        </authorList>
    </citation>
    <scope>NUCLEOTIDE SEQUENCE</scope>
    <source>
        <strain evidence="14">CCMP1243</strain>
    </source>
</reference>
<feature type="domain" description="Protein kinase" evidence="13">
    <location>
        <begin position="72"/>
        <end position="364"/>
    </location>
</feature>
<dbReference type="PANTHER" id="PTHR48013">
    <property type="entry name" value="DUAL SPECIFICITY MITOGEN-ACTIVATED PROTEIN KINASE KINASE 5-RELATED"/>
    <property type="match status" value="1"/>
</dbReference>
<evidence type="ECO:0000256" key="10">
    <source>
        <dbReference type="PROSITE-ProRule" id="PRU10141"/>
    </source>
</evidence>
<keyword evidence="2 10" id="KW-0547">Nucleotide-binding</keyword>
<evidence type="ECO:0000256" key="4">
    <source>
        <dbReference type="ARBA" id="ARBA00022840"/>
    </source>
</evidence>
<keyword evidence="1" id="KW-0808">Transferase</keyword>
<dbReference type="EC" id="2.7.12.2" evidence="6"/>
<feature type="compositionally biased region" description="Low complexity" evidence="12">
    <location>
        <begin position="401"/>
        <end position="413"/>
    </location>
</feature>
<sequence>MADKHSALHFNDGDQPPPPPLLVQDGSFDGLGSTYNTDGFAINASGLRLTEEGKLGALAEEVVEEQVHRDNLSICEELGRGAFAVVKRAQDLRNGTSYAIKCFNLYEESKRNMLKEEMSILVEMDCRTIVRWFGAFLDEDQRVNMILEFMDGGSVEDLVKHCRREGVAMPEKILAAMTFQILWGLNFLNFVGFMHRDIKPGNLLLNKVGEMKITDFGIGRKMKRGEHTGAAPPEEGDPEAAAQSQHLEQDEDLEEYFASTFVGTWVYMSPERLQGERYGANADVWSLGIILAEAILGAHPLQECSENFADMVVTLQQTPNGTLGSVIPDDVPYSEQMLGFVSWCLAVDPRLRGGPDELIDDPWFTQQLGGQGSDEAVLDEAVRVVGEWLRTELPSYMQPKTSATAASADADLGASGGDPGFDKNFETLASDDEDEGGQTFDGNFETLASDDED</sequence>